<evidence type="ECO:0000313" key="4">
    <source>
        <dbReference type="Proteomes" id="UP000293331"/>
    </source>
</evidence>
<sequence length="212" mass="24555">MQLPYKLNRYSFCRFILRCLAQIPKLKFMRSGALKIAFIYVAAGVLWITLSDKLLLALQSHLDLQVVLFISSIKGIGYVVLTGVLLYKLIRIHTKRLSESERRYRSYFDDNPNPMWIIDLRTLAFMAVNEAAIVFYGYSREEFYRMNVLSISPPEDINAVYSAVRELQPGMNDNGIWRHRKKDGTFVNVEITSHLIRKQKNGNLMAMIKGLN</sequence>
<dbReference type="NCBIfam" id="TIGR00229">
    <property type="entry name" value="sensory_box"/>
    <property type="match status" value="1"/>
</dbReference>
<feature type="domain" description="PAS" evidence="2">
    <location>
        <begin position="100"/>
        <end position="174"/>
    </location>
</feature>
<dbReference type="GO" id="GO:0006355">
    <property type="term" value="P:regulation of DNA-templated transcription"/>
    <property type="evidence" value="ECO:0007669"/>
    <property type="project" value="InterPro"/>
</dbReference>
<dbReference type="InterPro" id="IPR000014">
    <property type="entry name" value="PAS"/>
</dbReference>
<evidence type="ECO:0000259" key="2">
    <source>
        <dbReference type="PROSITE" id="PS50112"/>
    </source>
</evidence>
<dbReference type="OrthoDB" id="6231665at2"/>
<accession>A0A4Q5LNK5</accession>
<dbReference type="SMART" id="SM00091">
    <property type="entry name" value="PAS"/>
    <property type="match status" value="1"/>
</dbReference>
<feature type="transmembrane region" description="Helical" evidence="1">
    <location>
        <begin position="32"/>
        <end position="50"/>
    </location>
</feature>
<dbReference type="Pfam" id="PF00989">
    <property type="entry name" value="PAS"/>
    <property type="match status" value="1"/>
</dbReference>
<comment type="caution">
    <text evidence="3">The sequence shown here is derived from an EMBL/GenBank/DDBJ whole genome shotgun (WGS) entry which is preliminary data.</text>
</comment>
<organism evidence="3 4">
    <name type="scientific">Mucilaginibacter terrigena</name>
    <dbReference type="NCBI Taxonomy" id="2492395"/>
    <lineage>
        <taxon>Bacteria</taxon>
        <taxon>Pseudomonadati</taxon>
        <taxon>Bacteroidota</taxon>
        <taxon>Sphingobacteriia</taxon>
        <taxon>Sphingobacteriales</taxon>
        <taxon>Sphingobacteriaceae</taxon>
        <taxon>Mucilaginibacter</taxon>
    </lineage>
</organism>
<dbReference type="Proteomes" id="UP000293331">
    <property type="component" value="Unassembled WGS sequence"/>
</dbReference>
<keyword evidence="1" id="KW-0472">Membrane</keyword>
<dbReference type="CDD" id="cd00130">
    <property type="entry name" value="PAS"/>
    <property type="match status" value="1"/>
</dbReference>
<dbReference type="InterPro" id="IPR035965">
    <property type="entry name" value="PAS-like_dom_sf"/>
</dbReference>
<keyword evidence="1" id="KW-0812">Transmembrane</keyword>
<keyword evidence="1" id="KW-1133">Transmembrane helix</keyword>
<evidence type="ECO:0000256" key="1">
    <source>
        <dbReference type="SAM" id="Phobius"/>
    </source>
</evidence>
<dbReference type="AlphaFoldDB" id="A0A4Q5LNK5"/>
<dbReference type="Gene3D" id="3.30.450.20">
    <property type="entry name" value="PAS domain"/>
    <property type="match status" value="1"/>
</dbReference>
<reference evidence="3 4" key="1">
    <citation type="submission" date="2019-02" db="EMBL/GenBank/DDBJ databases">
        <title>Bacterial novel species Mucilaginibacter sp. 17JY9-4 isolated from soil.</title>
        <authorList>
            <person name="Jung H.-Y."/>
        </authorList>
    </citation>
    <scope>NUCLEOTIDE SEQUENCE [LARGE SCALE GENOMIC DNA]</scope>
    <source>
        <strain evidence="3 4">17JY9-4</strain>
    </source>
</reference>
<name>A0A4Q5LNK5_9SPHI</name>
<proteinExistence type="predicted"/>
<dbReference type="EMBL" id="SEWG01000003">
    <property type="protein sequence ID" value="RYU90709.1"/>
    <property type="molecule type" value="Genomic_DNA"/>
</dbReference>
<dbReference type="InterPro" id="IPR013767">
    <property type="entry name" value="PAS_fold"/>
</dbReference>
<dbReference type="PROSITE" id="PS50112">
    <property type="entry name" value="PAS"/>
    <property type="match status" value="1"/>
</dbReference>
<protein>
    <submittedName>
        <fullName evidence="3">PAS domain S-box protein</fullName>
    </submittedName>
</protein>
<dbReference type="SUPFAM" id="SSF55785">
    <property type="entry name" value="PYP-like sensor domain (PAS domain)"/>
    <property type="match status" value="1"/>
</dbReference>
<feature type="transmembrane region" description="Helical" evidence="1">
    <location>
        <begin position="62"/>
        <end position="87"/>
    </location>
</feature>
<keyword evidence="4" id="KW-1185">Reference proteome</keyword>
<gene>
    <name evidence="3" type="ORF">EWM62_08670</name>
</gene>
<evidence type="ECO:0000313" key="3">
    <source>
        <dbReference type="EMBL" id="RYU90709.1"/>
    </source>
</evidence>